<comment type="subunit">
    <text evidence="1">Forms a complex composed of PDGFRL, TNK2 and GRB2.</text>
</comment>
<dbReference type="InterPro" id="IPR013151">
    <property type="entry name" value="Immunoglobulin_dom"/>
</dbReference>
<evidence type="ECO:0000256" key="5">
    <source>
        <dbReference type="ARBA" id="ARBA00023180"/>
    </source>
</evidence>
<dbReference type="InterPro" id="IPR042495">
    <property type="entry name" value="PDGFRL"/>
</dbReference>
<evidence type="ECO:0000313" key="10">
    <source>
        <dbReference type="Proteomes" id="UP000052978"/>
    </source>
</evidence>
<evidence type="ECO:0000256" key="7">
    <source>
        <dbReference type="SAM" id="SignalP"/>
    </source>
</evidence>
<evidence type="ECO:0000256" key="4">
    <source>
        <dbReference type="ARBA" id="ARBA00023157"/>
    </source>
</evidence>
<evidence type="ECO:0000256" key="2">
    <source>
        <dbReference type="ARBA" id="ARBA00019671"/>
    </source>
</evidence>
<dbReference type="PANTHER" id="PTHR15360:SF4">
    <property type="entry name" value="PROTEIN KINASE DOMAIN-CONTAINING PROTEIN"/>
    <property type="match status" value="1"/>
</dbReference>
<dbReference type="EMBL" id="KE162980">
    <property type="protein sequence ID" value="EPQ10325.1"/>
    <property type="molecule type" value="Genomic_DNA"/>
</dbReference>
<feature type="domain" description="Ig-like" evidence="8">
    <location>
        <begin position="203"/>
        <end position="304"/>
    </location>
</feature>
<dbReference type="PIRSF" id="PIRSF000615">
    <property type="entry name" value="TyrPK_CSF1-R"/>
    <property type="match status" value="1"/>
</dbReference>
<accession>S7N2V9</accession>
<protein>
    <recommendedName>
        <fullName evidence="2">Platelet-derived growth factor receptor-like protein</fullName>
    </recommendedName>
</protein>
<dbReference type="InterPro" id="IPR007110">
    <property type="entry name" value="Ig-like_dom"/>
</dbReference>
<dbReference type="CDD" id="cd00096">
    <property type="entry name" value="Ig"/>
    <property type="match status" value="1"/>
</dbReference>
<evidence type="ECO:0000313" key="9">
    <source>
        <dbReference type="EMBL" id="EPQ10325.1"/>
    </source>
</evidence>
<dbReference type="FunFam" id="2.60.40.10:FF:000223">
    <property type="entry name" value="Platelet-derived growth factor receptor beta"/>
    <property type="match status" value="1"/>
</dbReference>
<keyword evidence="6" id="KW-0393">Immunoglobulin domain</keyword>
<feature type="signal peptide" evidence="7">
    <location>
        <begin position="1"/>
        <end position="32"/>
    </location>
</feature>
<gene>
    <name evidence="9" type="ORF">D623_10034749</name>
</gene>
<dbReference type="Proteomes" id="UP000052978">
    <property type="component" value="Unassembled WGS sequence"/>
</dbReference>
<dbReference type="SMART" id="SM00408">
    <property type="entry name" value="IGc2"/>
    <property type="match status" value="2"/>
</dbReference>
<dbReference type="FunFam" id="2.60.40.10:FF:000572">
    <property type="entry name" value="Platelet-derived growth factor receptor beta"/>
    <property type="match status" value="1"/>
</dbReference>
<dbReference type="Pfam" id="PF00047">
    <property type="entry name" value="ig"/>
    <property type="match status" value="1"/>
</dbReference>
<feature type="domain" description="Ig-like" evidence="8">
    <location>
        <begin position="20"/>
        <end position="117"/>
    </location>
</feature>
<keyword evidence="10" id="KW-1185">Reference proteome</keyword>
<keyword evidence="3" id="KW-0677">Repeat</keyword>
<dbReference type="PRINTS" id="PR01832">
    <property type="entry name" value="VEGFRECEPTOR"/>
</dbReference>
<proteinExistence type="predicted"/>
<evidence type="ECO:0000256" key="1">
    <source>
        <dbReference type="ARBA" id="ARBA00011360"/>
    </source>
</evidence>
<keyword evidence="7" id="KW-0732">Signal</keyword>
<name>S7N2V9_MYOBR</name>
<dbReference type="SMART" id="SM00409">
    <property type="entry name" value="IG"/>
    <property type="match status" value="2"/>
</dbReference>
<dbReference type="FunFam" id="2.60.40.10:FF:000982">
    <property type="entry name" value="Platelet-derived growth factor receptor beta"/>
    <property type="match status" value="1"/>
</dbReference>
<dbReference type="AlphaFoldDB" id="S7N2V9"/>
<dbReference type="GO" id="GO:0005017">
    <property type="term" value="F:platelet-derived growth factor receptor activity"/>
    <property type="evidence" value="ECO:0007669"/>
    <property type="project" value="UniProtKB-ARBA"/>
</dbReference>
<dbReference type="InterPro" id="IPR036179">
    <property type="entry name" value="Ig-like_dom_sf"/>
</dbReference>
<sequence>MLLLSAMPAPILKGQALLLPLLLLLGPQASRGLVITPPGPELVLNVSSTLVLTCSGPDPVVWKRMSKQPPQEMVRTQDGNFSSILTLANVTGTDTGEYFCAYNNSHELEAGEQKRLYIFVPDPTMGFLPIFPEEFFIFLTEVTETTIPCRVTDPQLVVTLHEKKVDDPLPIPYDHQRGFSGTFEDKTYVCKTTIGDKEVDSEPYYVYSLQASSINVSMNAAQTVVRQGENITITCIVTGNEVVNFEWTYPREESGRLVEPVTDFDIPHIRSTLHIPSAELGDSGTYICNVSESVYDHQDEKAINVTVVESGYVRLLRELDAVQFAELHRSRTLQVVFEAYPPPTVMWLKDNRTLGDSSAGEIALSTRNVSETR</sequence>
<reference evidence="9 10" key="1">
    <citation type="journal article" date="2013" name="Nat. Commun.">
        <title>Genome analysis reveals insights into physiology and longevity of the Brandt's bat Myotis brandtii.</title>
        <authorList>
            <person name="Seim I."/>
            <person name="Fang X."/>
            <person name="Xiong Z."/>
            <person name="Lobanov A.V."/>
            <person name="Huang Z."/>
            <person name="Ma S."/>
            <person name="Feng Y."/>
            <person name="Turanov A.A."/>
            <person name="Zhu Y."/>
            <person name="Lenz T.L."/>
            <person name="Gerashchenko M.V."/>
            <person name="Fan D."/>
            <person name="Hee Yim S."/>
            <person name="Yao X."/>
            <person name="Jordan D."/>
            <person name="Xiong Y."/>
            <person name="Ma Y."/>
            <person name="Lyapunov A.N."/>
            <person name="Chen G."/>
            <person name="Kulakova O.I."/>
            <person name="Sun Y."/>
            <person name="Lee S.G."/>
            <person name="Bronson R.T."/>
            <person name="Moskalev A.A."/>
            <person name="Sunyaev S.R."/>
            <person name="Zhang G."/>
            <person name="Krogh A."/>
            <person name="Wang J."/>
            <person name="Gladyshev V.N."/>
        </authorList>
    </citation>
    <scope>NUCLEOTIDE SEQUENCE [LARGE SCALE GENOMIC DNA]</scope>
</reference>
<evidence type="ECO:0000256" key="6">
    <source>
        <dbReference type="ARBA" id="ARBA00023319"/>
    </source>
</evidence>
<dbReference type="PANTHER" id="PTHR15360">
    <property type="entry name" value="PLATELET-DERIVED GROWTH FACTOR RECEPTOR LIKE"/>
    <property type="match status" value="1"/>
</dbReference>
<dbReference type="InterPro" id="IPR003599">
    <property type="entry name" value="Ig_sub"/>
</dbReference>
<keyword evidence="9" id="KW-0675">Receptor</keyword>
<dbReference type="InterPro" id="IPR003598">
    <property type="entry name" value="Ig_sub2"/>
</dbReference>
<dbReference type="Gene3D" id="2.60.40.10">
    <property type="entry name" value="Immunoglobulins"/>
    <property type="match status" value="3"/>
</dbReference>
<keyword evidence="4" id="KW-1015">Disulfide bond</keyword>
<feature type="chain" id="PRO_5004554646" description="Platelet-derived growth factor receptor-like protein" evidence="7">
    <location>
        <begin position="33"/>
        <end position="373"/>
    </location>
</feature>
<organism evidence="9 10">
    <name type="scientific">Myotis brandtii</name>
    <name type="common">Brandt's bat</name>
    <dbReference type="NCBI Taxonomy" id="109478"/>
    <lineage>
        <taxon>Eukaryota</taxon>
        <taxon>Metazoa</taxon>
        <taxon>Chordata</taxon>
        <taxon>Craniata</taxon>
        <taxon>Vertebrata</taxon>
        <taxon>Euteleostomi</taxon>
        <taxon>Mammalia</taxon>
        <taxon>Eutheria</taxon>
        <taxon>Laurasiatheria</taxon>
        <taxon>Chiroptera</taxon>
        <taxon>Yangochiroptera</taxon>
        <taxon>Vespertilionidae</taxon>
        <taxon>Myotis</taxon>
    </lineage>
</organism>
<evidence type="ECO:0000256" key="3">
    <source>
        <dbReference type="ARBA" id="ARBA00022737"/>
    </source>
</evidence>
<dbReference type="PROSITE" id="PS50835">
    <property type="entry name" value="IG_LIKE"/>
    <property type="match status" value="2"/>
</dbReference>
<dbReference type="SUPFAM" id="SSF48726">
    <property type="entry name" value="Immunoglobulin"/>
    <property type="match status" value="2"/>
</dbReference>
<keyword evidence="5" id="KW-0325">Glycoprotein</keyword>
<evidence type="ECO:0000259" key="8">
    <source>
        <dbReference type="PROSITE" id="PS50835"/>
    </source>
</evidence>
<dbReference type="Pfam" id="PF13927">
    <property type="entry name" value="Ig_3"/>
    <property type="match status" value="1"/>
</dbReference>
<dbReference type="InterPro" id="IPR013783">
    <property type="entry name" value="Ig-like_fold"/>
</dbReference>